<dbReference type="Pfam" id="PF00120">
    <property type="entry name" value="Gln-synt_C"/>
    <property type="match status" value="1"/>
</dbReference>
<feature type="domain" description="GS catalytic" evidence="3">
    <location>
        <begin position="95"/>
        <end position="423"/>
    </location>
</feature>
<evidence type="ECO:0000256" key="1">
    <source>
        <dbReference type="ARBA" id="ARBA00022598"/>
    </source>
</evidence>
<protein>
    <submittedName>
        <fullName evidence="4">Unannotated protein</fullName>
    </submittedName>
</protein>
<dbReference type="PANTHER" id="PTHR43785">
    <property type="entry name" value="GAMMA-GLUTAMYLPUTRESCINE SYNTHETASE"/>
    <property type="match status" value="1"/>
</dbReference>
<evidence type="ECO:0000259" key="3">
    <source>
        <dbReference type="PROSITE" id="PS51987"/>
    </source>
</evidence>
<evidence type="ECO:0000313" key="4">
    <source>
        <dbReference type="EMBL" id="CAB4882691.1"/>
    </source>
</evidence>
<reference evidence="4" key="1">
    <citation type="submission" date="2020-05" db="EMBL/GenBank/DDBJ databases">
        <authorList>
            <person name="Chiriac C."/>
            <person name="Salcher M."/>
            <person name="Ghai R."/>
            <person name="Kavagutti S V."/>
        </authorList>
    </citation>
    <scope>NUCLEOTIDE SEQUENCE</scope>
</reference>
<dbReference type="InterPro" id="IPR014746">
    <property type="entry name" value="Gln_synth/guanido_kin_cat_dom"/>
</dbReference>
<feature type="region of interest" description="Disordered" evidence="2">
    <location>
        <begin position="345"/>
        <end position="370"/>
    </location>
</feature>
<dbReference type="EMBL" id="CAFBLS010000199">
    <property type="protein sequence ID" value="CAB4882691.1"/>
    <property type="molecule type" value="Genomic_DNA"/>
</dbReference>
<gene>
    <name evidence="4" type="ORF">UFOPK3402_01466</name>
</gene>
<keyword evidence="1" id="KW-0436">Ligase</keyword>
<dbReference type="AlphaFoldDB" id="A0A6J7EKM0"/>
<dbReference type="SUPFAM" id="SSF55931">
    <property type="entry name" value="Glutamine synthetase/guanido kinase"/>
    <property type="match status" value="1"/>
</dbReference>
<accession>A0A6J7EKM0</accession>
<sequence length="423" mass="46341">MTDQIDVVFPDLLGLTHGKTVPGHRLEHPTHYAITVMVQGLDLEFLDIASYSTSAGFPDMEARVDPTTIRQWTHGRQTAMASLYRTNGDPLPLDSRRQLKVICDQWAARGFTPMAGFEMEFFLLESRRPLVKLPVPDHRVYGIGAGADPSGTLEAVAELAEQAGLQVEGVNAEFTPSQVEAALHYQPALAAADAALLFRELVRTVARDRGIDTTFMARPFADAVGSGLHLNMSLANAVGDNMFAETDDAEGISATARHFMAGLLHHHEALAAFAAPTVNSYKRLTPGMLSGYWANWGLDNRICTVRVPGQRGATTRVEHRMADGTASPHLLAAALFAAGLHGVEESMPLPAPQTGDADAEPNTDRHTPHSLADSLDALEADGELRSYLEPDLVEVYVGLKRHEWQRWQQAVTDWEQQEYSRVY</sequence>
<dbReference type="InterPro" id="IPR008146">
    <property type="entry name" value="Gln_synth_cat_dom"/>
</dbReference>
<organism evidence="4">
    <name type="scientific">freshwater metagenome</name>
    <dbReference type="NCBI Taxonomy" id="449393"/>
    <lineage>
        <taxon>unclassified sequences</taxon>
        <taxon>metagenomes</taxon>
        <taxon>ecological metagenomes</taxon>
    </lineage>
</organism>
<dbReference type="SMART" id="SM01230">
    <property type="entry name" value="Gln-synt_C"/>
    <property type="match status" value="1"/>
</dbReference>
<dbReference type="GO" id="GO:0006542">
    <property type="term" value="P:glutamine biosynthetic process"/>
    <property type="evidence" value="ECO:0007669"/>
    <property type="project" value="TreeGrafter"/>
</dbReference>
<dbReference type="GO" id="GO:0004356">
    <property type="term" value="F:glutamine synthetase activity"/>
    <property type="evidence" value="ECO:0007669"/>
    <property type="project" value="InterPro"/>
</dbReference>
<proteinExistence type="predicted"/>
<dbReference type="PANTHER" id="PTHR43785:SF12">
    <property type="entry name" value="TYPE-1 GLUTAMINE SYNTHETASE 2"/>
    <property type="match status" value="1"/>
</dbReference>
<dbReference type="PROSITE" id="PS51987">
    <property type="entry name" value="GS_CATALYTIC"/>
    <property type="match status" value="1"/>
</dbReference>
<evidence type="ECO:0000256" key="2">
    <source>
        <dbReference type="SAM" id="MobiDB-lite"/>
    </source>
</evidence>
<dbReference type="Gene3D" id="3.30.590.10">
    <property type="entry name" value="Glutamine synthetase/guanido kinase, catalytic domain"/>
    <property type="match status" value="1"/>
</dbReference>
<name>A0A6J7EKM0_9ZZZZ</name>